<evidence type="ECO:0000313" key="1">
    <source>
        <dbReference type="EMBL" id="MBA4544314.1"/>
    </source>
</evidence>
<reference evidence="1 2" key="1">
    <citation type="submission" date="2020-07" db="EMBL/GenBank/DDBJ databases">
        <authorList>
            <person name="Feng H."/>
        </authorList>
    </citation>
    <scope>NUCLEOTIDE SEQUENCE [LARGE SCALE GENOMIC DNA]</scope>
    <source>
        <strain evidence="2">s-11</strain>
    </source>
</reference>
<dbReference type="OrthoDB" id="63920at2"/>
<dbReference type="EMBL" id="JACEIP010000034">
    <property type="protein sequence ID" value="MBA4544314.1"/>
    <property type="molecule type" value="Genomic_DNA"/>
</dbReference>
<sequence length="453" mass="51614">MAYSGGKLPYETASKLGHLNVVQSEWVRSLIKDFEASKTELDIDSTIWTEFSDEHIKPLRNIWAVDGSYVKVASDNFPPREVAFVKTALMVLDKARIDKVDKKYPHPLILQDIMSDSGIFHATVFPLKNIRTKVGSNYTKVRHIVRDSIKIDSEGSFYETLKWLAYMKWDPKQKNPSPSFTCPHCHKEIPGLSYDLDEDECPKCNGTVFLTDMIGFHLDMSEDSAPESIASAYMSIMEHLMLFTAIRLSWHHTDKNLLNESLFIKDGPLTLRGQYSKLVPNIRAFLEYAKKQGRSIHIIGQEKNGVFVDHLSTLARFVSPKEKGEKLNYAILSHEYVRREVYRAPELTNPYGRKTNWGEKVYVKLDPKTYIVLNVPTGEYNEDDTFPYNINDLIGFERILATLPGLISHKHEGALFPIGLANAIASMSSYPSAKILQRFFEEYDKKGGSCSIK</sequence>
<dbReference type="Proteomes" id="UP000530514">
    <property type="component" value="Unassembled WGS sequence"/>
</dbReference>
<name>A0A7W1XD12_9BACL</name>
<dbReference type="AlphaFoldDB" id="A0A7W1XD12"/>
<gene>
    <name evidence="1" type="ORF">H1164_15790</name>
</gene>
<organism evidence="1 2">
    <name type="scientific">Thermoactinomyces daqus</name>
    <dbReference type="NCBI Taxonomy" id="1329516"/>
    <lineage>
        <taxon>Bacteria</taxon>
        <taxon>Bacillati</taxon>
        <taxon>Bacillota</taxon>
        <taxon>Bacilli</taxon>
        <taxon>Bacillales</taxon>
        <taxon>Thermoactinomycetaceae</taxon>
        <taxon>Thermoactinomyces</taxon>
    </lineage>
</organism>
<proteinExistence type="predicted"/>
<keyword evidence="2" id="KW-1185">Reference proteome</keyword>
<accession>A0A7W1XD12</accession>
<evidence type="ECO:0008006" key="3">
    <source>
        <dbReference type="Google" id="ProtNLM"/>
    </source>
</evidence>
<comment type="caution">
    <text evidence="1">The sequence shown here is derived from an EMBL/GenBank/DDBJ whole genome shotgun (WGS) entry which is preliminary data.</text>
</comment>
<protein>
    <recommendedName>
        <fullName evidence="3">NurA domain-containing protein</fullName>
    </recommendedName>
</protein>
<dbReference type="RefSeq" id="WP_033099954.1">
    <property type="nucleotide sequence ID" value="NZ_JACEIP010000034.1"/>
</dbReference>
<evidence type="ECO:0000313" key="2">
    <source>
        <dbReference type="Proteomes" id="UP000530514"/>
    </source>
</evidence>